<dbReference type="AlphaFoldDB" id="A0A485NZ98"/>
<organism evidence="1 2">
    <name type="scientific">Lynx pardinus</name>
    <name type="common">Iberian lynx</name>
    <name type="synonym">Felis pardina</name>
    <dbReference type="NCBI Taxonomy" id="191816"/>
    <lineage>
        <taxon>Eukaryota</taxon>
        <taxon>Metazoa</taxon>
        <taxon>Chordata</taxon>
        <taxon>Craniata</taxon>
        <taxon>Vertebrata</taxon>
        <taxon>Euteleostomi</taxon>
        <taxon>Mammalia</taxon>
        <taxon>Eutheria</taxon>
        <taxon>Laurasiatheria</taxon>
        <taxon>Carnivora</taxon>
        <taxon>Feliformia</taxon>
        <taxon>Felidae</taxon>
        <taxon>Felinae</taxon>
        <taxon>Lynx</taxon>
    </lineage>
</organism>
<reference evidence="1 2" key="1">
    <citation type="submission" date="2019-01" db="EMBL/GenBank/DDBJ databases">
        <authorList>
            <person name="Alioto T."/>
            <person name="Alioto T."/>
        </authorList>
    </citation>
    <scope>NUCLEOTIDE SEQUENCE [LARGE SCALE GENOMIC DNA]</scope>
</reference>
<sequence>QPGAGDGVRGDGACLDTASLKMNDLDTEVLPLPPRYRFRDLLLGDPSFQNDDRY</sequence>
<feature type="non-terminal residue" evidence="1">
    <location>
        <position position="54"/>
    </location>
</feature>
<name>A0A485NZ98_LYNPA</name>
<gene>
    <name evidence="1" type="ORF">LYPA_23C007427</name>
</gene>
<evidence type="ECO:0000313" key="2">
    <source>
        <dbReference type="Proteomes" id="UP000386466"/>
    </source>
</evidence>
<keyword evidence="2" id="KW-1185">Reference proteome</keyword>
<feature type="non-terminal residue" evidence="1">
    <location>
        <position position="1"/>
    </location>
</feature>
<proteinExistence type="predicted"/>
<protein>
    <submittedName>
        <fullName evidence="1">Uncharacterized protein</fullName>
    </submittedName>
</protein>
<dbReference type="Proteomes" id="UP000386466">
    <property type="component" value="Unassembled WGS sequence"/>
</dbReference>
<evidence type="ECO:0000313" key="1">
    <source>
        <dbReference type="EMBL" id="VFV37389.1"/>
    </source>
</evidence>
<dbReference type="EMBL" id="CAAGRJ010024225">
    <property type="protein sequence ID" value="VFV37389.1"/>
    <property type="molecule type" value="Genomic_DNA"/>
</dbReference>
<accession>A0A485NZ98</accession>